<dbReference type="InterPro" id="IPR011050">
    <property type="entry name" value="Pectin_lyase_fold/virulence"/>
</dbReference>
<evidence type="ECO:0000256" key="7">
    <source>
        <dbReference type="PROSITE-ProRule" id="PRU10040"/>
    </source>
</evidence>
<evidence type="ECO:0000259" key="9">
    <source>
        <dbReference type="Pfam" id="PF01095"/>
    </source>
</evidence>
<protein>
    <recommendedName>
        <fullName evidence="3 8">Pectinesterase</fullName>
        <ecNumber evidence="3 8">3.1.1.11</ecNumber>
    </recommendedName>
</protein>
<gene>
    <name evidence="10" type="ORF">IFR04_014578</name>
</gene>
<evidence type="ECO:0000256" key="5">
    <source>
        <dbReference type="ARBA" id="ARBA00023085"/>
    </source>
</evidence>
<dbReference type="GO" id="GO:0045490">
    <property type="term" value="P:pectin catabolic process"/>
    <property type="evidence" value="ECO:0007669"/>
    <property type="project" value="UniProtKB-UniRule"/>
</dbReference>
<dbReference type="Proteomes" id="UP000664132">
    <property type="component" value="Unassembled WGS sequence"/>
</dbReference>
<dbReference type="PROSITE" id="PS00503">
    <property type="entry name" value="PECTINESTERASE_2"/>
    <property type="match status" value="1"/>
</dbReference>
<dbReference type="PANTHER" id="PTHR31321:SF57">
    <property type="entry name" value="PECTINESTERASE 53-RELATED"/>
    <property type="match status" value="1"/>
</dbReference>
<comment type="function">
    <text evidence="8">Involved in maceration and soft-rotting of plant tissue.</text>
</comment>
<keyword evidence="11" id="KW-1185">Reference proteome</keyword>
<dbReference type="InterPro" id="IPR000070">
    <property type="entry name" value="Pectinesterase_cat"/>
</dbReference>
<evidence type="ECO:0000256" key="3">
    <source>
        <dbReference type="ARBA" id="ARBA00013229"/>
    </source>
</evidence>
<dbReference type="SUPFAM" id="SSF51126">
    <property type="entry name" value="Pectin lyase-like"/>
    <property type="match status" value="1"/>
</dbReference>
<dbReference type="UniPathway" id="UPA00545">
    <property type="reaction ID" value="UER00823"/>
</dbReference>
<dbReference type="PANTHER" id="PTHR31321">
    <property type="entry name" value="ACYL-COA THIOESTER HYDROLASE YBHC-RELATED"/>
    <property type="match status" value="1"/>
</dbReference>
<name>A0A8H7T4K9_9HELO</name>
<dbReference type="GO" id="GO:0042545">
    <property type="term" value="P:cell wall modification"/>
    <property type="evidence" value="ECO:0007669"/>
    <property type="project" value="UniProtKB-UniRule"/>
</dbReference>
<dbReference type="Gene3D" id="2.160.20.10">
    <property type="entry name" value="Single-stranded right-handed beta-helix, Pectin lyase-like"/>
    <property type="match status" value="1"/>
</dbReference>
<comment type="caution">
    <text evidence="10">The sequence shown here is derived from an EMBL/GenBank/DDBJ whole genome shotgun (WGS) entry which is preliminary data.</text>
</comment>
<dbReference type="InterPro" id="IPR033131">
    <property type="entry name" value="Pectinesterase_Asp_AS"/>
</dbReference>
<accession>A0A8H7T4K9</accession>
<dbReference type="AlphaFoldDB" id="A0A8H7T4K9"/>
<evidence type="ECO:0000256" key="1">
    <source>
        <dbReference type="ARBA" id="ARBA00005184"/>
    </source>
</evidence>
<feature type="domain" description="Pectinesterase catalytic" evidence="9">
    <location>
        <begin position="366"/>
        <end position="627"/>
    </location>
</feature>
<dbReference type="OrthoDB" id="2019149at2759"/>
<keyword evidence="8" id="KW-0964">Secreted</keyword>
<dbReference type="EMBL" id="JAFJYH010000392">
    <property type="protein sequence ID" value="KAG4412277.1"/>
    <property type="molecule type" value="Genomic_DNA"/>
</dbReference>
<keyword evidence="5 8" id="KW-0063">Aspartyl esterase</keyword>
<comment type="catalytic activity">
    <reaction evidence="6 8">
        <text>[(1-&gt;4)-alpha-D-galacturonosyl methyl ester](n) + n H2O = [(1-&gt;4)-alpha-D-galacturonosyl](n) + n methanol + n H(+)</text>
        <dbReference type="Rhea" id="RHEA:22380"/>
        <dbReference type="Rhea" id="RHEA-COMP:14570"/>
        <dbReference type="Rhea" id="RHEA-COMP:14573"/>
        <dbReference type="ChEBI" id="CHEBI:15377"/>
        <dbReference type="ChEBI" id="CHEBI:15378"/>
        <dbReference type="ChEBI" id="CHEBI:17790"/>
        <dbReference type="ChEBI" id="CHEBI:140522"/>
        <dbReference type="ChEBI" id="CHEBI:140523"/>
        <dbReference type="EC" id="3.1.1.11"/>
    </reaction>
</comment>
<feature type="active site" evidence="7">
    <location>
        <position position="509"/>
    </location>
</feature>
<dbReference type="CDD" id="cd12148">
    <property type="entry name" value="fungal_TF_MHR"/>
    <property type="match status" value="1"/>
</dbReference>
<sequence length="657" mass="71122">MKSQAAGSHEVPGLQYHVAASKMVQNIPERATMELLEIFLLLAFYSHILNRRHSAYHFIETALRLGMTLGLQHNIPTHINVTPTTEANIDLAELCYALSIQDHSISADMPSFAGLDEKQQLDFVDPEYATATVKLARLCVILVTRPVLLYVFNQTITAQGTPYRTPSIPPLVYFPAEEPIQAARQTSDLVTQSWVDGCNLGCFDAHSIFLSAMIFAISLLLASNGSDGRLFDTMSQILHNFAEHGNLTAAEFLSHIELISRSMKPHCENSSRGQTSTGQQNIATDLLLETLEITTSNGFLDGVTTEDFILNGETYTVVFDFLDQLSRRKWNQVHPHQNPDFAMKVSILYSLAPILAIVEAATLNVGSGKTYTTIAAAYNAASAGDTIYVYPGTYKEKLTISKDSITIKGSAYPATNPSSNLALVTYATYASAVGSNDASATLLINNNNFKMYNMNITNSAGTASQAVAVSARGSNGGFYSCAFKGWQDTLYSHLGSQFYGRCYIEGAVDFIFGITGQAWFQGCTIGVMRSASVITAQGRTSSSTDGFFVFDKAKLIVGSGGASAAKGSSYLGRPWGDYARVVFQNSNLNSIITSAGWMPWNSAQVLTNVYFAEYANTNAAGSRVSWAKTLNSAYGIGTILPTYSSWVDSAFLGLSAA</sequence>
<dbReference type="GO" id="GO:0030599">
    <property type="term" value="F:pectinesterase activity"/>
    <property type="evidence" value="ECO:0007669"/>
    <property type="project" value="UniProtKB-UniRule"/>
</dbReference>
<organism evidence="10 11">
    <name type="scientific">Cadophora malorum</name>
    <dbReference type="NCBI Taxonomy" id="108018"/>
    <lineage>
        <taxon>Eukaryota</taxon>
        <taxon>Fungi</taxon>
        <taxon>Dikarya</taxon>
        <taxon>Ascomycota</taxon>
        <taxon>Pezizomycotina</taxon>
        <taxon>Leotiomycetes</taxon>
        <taxon>Helotiales</taxon>
        <taxon>Ploettnerulaceae</taxon>
        <taxon>Cadophora</taxon>
    </lineage>
</organism>
<reference evidence="10" key="1">
    <citation type="submission" date="2021-02" db="EMBL/GenBank/DDBJ databases">
        <title>Genome sequence Cadophora malorum strain M34.</title>
        <authorList>
            <person name="Stefanovic E."/>
            <person name="Vu D."/>
            <person name="Scully C."/>
            <person name="Dijksterhuis J."/>
            <person name="Roader J."/>
            <person name="Houbraken J."/>
        </authorList>
    </citation>
    <scope>NUCLEOTIDE SEQUENCE</scope>
    <source>
        <strain evidence="10">M34</strain>
    </source>
</reference>
<keyword evidence="4 8" id="KW-0378">Hydrolase</keyword>
<evidence type="ECO:0000313" key="10">
    <source>
        <dbReference type="EMBL" id="KAG4412277.1"/>
    </source>
</evidence>
<dbReference type="EC" id="3.1.1.11" evidence="3 8"/>
<comment type="pathway">
    <text evidence="1 8">Glycan metabolism; pectin degradation; 2-dehydro-3-deoxy-D-gluconate from pectin: step 1/5.</text>
</comment>
<dbReference type="GO" id="GO:0005576">
    <property type="term" value="C:extracellular region"/>
    <property type="evidence" value="ECO:0007669"/>
    <property type="project" value="UniProtKB-SubCell"/>
</dbReference>
<evidence type="ECO:0000256" key="8">
    <source>
        <dbReference type="RuleBase" id="RU000589"/>
    </source>
</evidence>
<comment type="similarity">
    <text evidence="2">Belongs to the pectinesterase family.</text>
</comment>
<evidence type="ECO:0000256" key="4">
    <source>
        <dbReference type="ARBA" id="ARBA00022801"/>
    </source>
</evidence>
<dbReference type="InterPro" id="IPR012334">
    <property type="entry name" value="Pectin_lyas_fold"/>
</dbReference>
<proteinExistence type="inferred from homology"/>
<comment type="subcellular location">
    <subcellularLocation>
        <location evidence="8">Secreted</location>
    </subcellularLocation>
</comment>
<evidence type="ECO:0000313" key="11">
    <source>
        <dbReference type="Proteomes" id="UP000664132"/>
    </source>
</evidence>
<keyword evidence="8" id="KW-0961">Cell wall biogenesis/degradation</keyword>
<evidence type="ECO:0000256" key="2">
    <source>
        <dbReference type="ARBA" id="ARBA00008891"/>
    </source>
</evidence>
<dbReference type="Pfam" id="PF01095">
    <property type="entry name" value="Pectinesterase"/>
    <property type="match status" value="1"/>
</dbReference>
<evidence type="ECO:0000256" key="6">
    <source>
        <dbReference type="ARBA" id="ARBA00047928"/>
    </source>
</evidence>